<evidence type="ECO:0000256" key="8">
    <source>
        <dbReference type="SAM" id="MobiDB-lite"/>
    </source>
</evidence>
<evidence type="ECO:0000256" key="4">
    <source>
        <dbReference type="ARBA" id="ARBA00022475"/>
    </source>
</evidence>
<feature type="compositionally biased region" description="Acidic residues" evidence="8">
    <location>
        <begin position="431"/>
        <end position="443"/>
    </location>
</feature>
<feature type="region of interest" description="Disordered" evidence="8">
    <location>
        <begin position="408"/>
        <end position="443"/>
    </location>
</feature>
<organism evidence="10 11">
    <name type="scientific">Butyricicoccus intestinisimiae</name>
    <dbReference type="NCBI Taxonomy" id="2841509"/>
    <lineage>
        <taxon>Bacteria</taxon>
        <taxon>Bacillati</taxon>
        <taxon>Bacillota</taxon>
        <taxon>Clostridia</taxon>
        <taxon>Eubacteriales</taxon>
        <taxon>Butyricicoccaceae</taxon>
        <taxon>Butyricicoccus</taxon>
    </lineage>
</organism>
<dbReference type="Proteomes" id="UP000783588">
    <property type="component" value="Unassembled WGS sequence"/>
</dbReference>
<dbReference type="Pfam" id="PF01594">
    <property type="entry name" value="AI-2E_transport"/>
    <property type="match status" value="1"/>
</dbReference>
<keyword evidence="3" id="KW-0813">Transport</keyword>
<comment type="subcellular location">
    <subcellularLocation>
        <location evidence="1">Cell membrane</location>
        <topology evidence="1">Multi-pass membrane protein</topology>
    </subcellularLocation>
</comment>
<evidence type="ECO:0000313" key="11">
    <source>
        <dbReference type="Proteomes" id="UP000783588"/>
    </source>
</evidence>
<dbReference type="RefSeq" id="WP_216469843.1">
    <property type="nucleotide sequence ID" value="NZ_JAHLQI010000002.1"/>
</dbReference>
<feature type="compositionally biased region" description="Basic and acidic residues" evidence="8">
    <location>
        <begin position="412"/>
        <end position="430"/>
    </location>
</feature>
<keyword evidence="5 9" id="KW-0812">Transmembrane</keyword>
<feature type="transmembrane region" description="Helical" evidence="9">
    <location>
        <begin position="181"/>
        <end position="208"/>
    </location>
</feature>
<evidence type="ECO:0000256" key="7">
    <source>
        <dbReference type="ARBA" id="ARBA00023136"/>
    </source>
</evidence>
<gene>
    <name evidence="10" type="ORF">KQI75_06145</name>
</gene>
<reference evidence="10 11" key="1">
    <citation type="submission" date="2021-06" db="EMBL/GenBank/DDBJ databases">
        <authorList>
            <person name="Sun Q."/>
            <person name="Li D."/>
        </authorList>
    </citation>
    <scope>NUCLEOTIDE SEQUENCE [LARGE SCALE GENOMIC DNA]</scope>
    <source>
        <strain evidence="10 11">MSJd-7</strain>
    </source>
</reference>
<feature type="transmembrane region" description="Helical" evidence="9">
    <location>
        <begin position="12"/>
        <end position="33"/>
    </location>
</feature>
<protein>
    <submittedName>
        <fullName evidence="10">AI-2E family transporter</fullName>
    </submittedName>
</protein>
<accession>A0ABS6ERT7</accession>
<evidence type="ECO:0000256" key="2">
    <source>
        <dbReference type="ARBA" id="ARBA00009773"/>
    </source>
</evidence>
<dbReference type="PANTHER" id="PTHR21716:SF53">
    <property type="entry name" value="PERMEASE PERM-RELATED"/>
    <property type="match status" value="1"/>
</dbReference>
<evidence type="ECO:0000256" key="5">
    <source>
        <dbReference type="ARBA" id="ARBA00022692"/>
    </source>
</evidence>
<feature type="transmembrane region" description="Helical" evidence="9">
    <location>
        <begin position="301"/>
        <end position="324"/>
    </location>
</feature>
<feature type="transmembrane region" description="Helical" evidence="9">
    <location>
        <begin position="45"/>
        <end position="66"/>
    </location>
</feature>
<evidence type="ECO:0000256" key="6">
    <source>
        <dbReference type="ARBA" id="ARBA00022989"/>
    </source>
</evidence>
<keyword evidence="7 9" id="KW-0472">Membrane</keyword>
<evidence type="ECO:0000256" key="9">
    <source>
        <dbReference type="SAM" id="Phobius"/>
    </source>
</evidence>
<sequence length="443" mass="48649">MKKAMQKYIGWGATIIITGAVTIAIFFCIFKFNGLAAGIGKLVNILMPVIIGIGIAYVLSAPYDWLRHKYMRLLAHTFHWRSRKAVRCAGIFAMLTTFLGAAAIIGGLLALIVPQLISSVAGLAATLPSNMMHLSRTVQDLVVQYYPSGEETVMNAYAQAVSYIEEFVQNSFTPSVDTLGYVSAGVMNTVTVFKNIFIGIIVAIYLLAGKENFIRQIIRCIYAVLGKKWGNVIVEYGRFANQAFTGFITGKLLDSFIIFLISVVILNVMDMPFAMLVSVIIGVTNVIPFFGPFIGAIPSFIIIFIVSPLQSLYFLVFVLLLQQFDGNILGPKILGNSTGLSSFWVLFSILLFGGLFGFVGMLLGVPLFAVIKHILSDIITRSLRQKNLPVQATDYAWLASIDEQGNPVRLPVRTEKNKQKSSEKSEKSDESASDDTGDETQDE</sequence>
<comment type="similarity">
    <text evidence="2">Belongs to the autoinducer-2 exporter (AI-2E) (TC 2.A.86) family.</text>
</comment>
<feature type="transmembrane region" description="Helical" evidence="9">
    <location>
        <begin position="86"/>
        <end position="113"/>
    </location>
</feature>
<name>A0ABS6ERT7_9FIRM</name>
<feature type="transmembrane region" description="Helical" evidence="9">
    <location>
        <begin position="275"/>
        <end position="294"/>
    </location>
</feature>
<evidence type="ECO:0000256" key="3">
    <source>
        <dbReference type="ARBA" id="ARBA00022448"/>
    </source>
</evidence>
<feature type="transmembrane region" description="Helical" evidence="9">
    <location>
        <begin position="252"/>
        <end position="269"/>
    </location>
</feature>
<proteinExistence type="inferred from homology"/>
<keyword evidence="4" id="KW-1003">Cell membrane</keyword>
<evidence type="ECO:0000313" key="10">
    <source>
        <dbReference type="EMBL" id="MBU5490205.1"/>
    </source>
</evidence>
<keyword evidence="6 9" id="KW-1133">Transmembrane helix</keyword>
<keyword evidence="11" id="KW-1185">Reference proteome</keyword>
<dbReference type="PANTHER" id="PTHR21716">
    <property type="entry name" value="TRANSMEMBRANE PROTEIN"/>
    <property type="match status" value="1"/>
</dbReference>
<dbReference type="EMBL" id="JAHLQI010000002">
    <property type="protein sequence ID" value="MBU5490205.1"/>
    <property type="molecule type" value="Genomic_DNA"/>
</dbReference>
<dbReference type="InterPro" id="IPR002549">
    <property type="entry name" value="AI-2E-like"/>
</dbReference>
<evidence type="ECO:0000256" key="1">
    <source>
        <dbReference type="ARBA" id="ARBA00004651"/>
    </source>
</evidence>
<comment type="caution">
    <text evidence="10">The sequence shown here is derived from an EMBL/GenBank/DDBJ whole genome shotgun (WGS) entry which is preliminary data.</text>
</comment>
<feature type="transmembrane region" description="Helical" evidence="9">
    <location>
        <begin position="344"/>
        <end position="371"/>
    </location>
</feature>